<comment type="caution">
    <text evidence="2">The sequence shown here is derived from an EMBL/GenBank/DDBJ whole genome shotgun (WGS) entry which is preliminary data.</text>
</comment>
<gene>
    <name evidence="2" type="ORF">BCR33DRAFT_712922</name>
</gene>
<feature type="compositionally biased region" description="Polar residues" evidence="1">
    <location>
        <begin position="52"/>
        <end position="63"/>
    </location>
</feature>
<organism evidence="2 3">
    <name type="scientific">Rhizoclosmatium globosum</name>
    <dbReference type="NCBI Taxonomy" id="329046"/>
    <lineage>
        <taxon>Eukaryota</taxon>
        <taxon>Fungi</taxon>
        <taxon>Fungi incertae sedis</taxon>
        <taxon>Chytridiomycota</taxon>
        <taxon>Chytridiomycota incertae sedis</taxon>
        <taxon>Chytridiomycetes</taxon>
        <taxon>Chytridiales</taxon>
        <taxon>Chytriomycetaceae</taxon>
        <taxon>Rhizoclosmatium</taxon>
    </lineage>
</organism>
<reference evidence="2 3" key="1">
    <citation type="submission" date="2016-07" db="EMBL/GenBank/DDBJ databases">
        <title>Pervasive Adenine N6-methylation of Active Genes in Fungi.</title>
        <authorList>
            <consortium name="DOE Joint Genome Institute"/>
            <person name="Mondo S.J."/>
            <person name="Dannebaum R.O."/>
            <person name="Kuo R.C."/>
            <person name="Labutti K."/>
            <person name="Haridas S."/>
            <person name="Kuo A."/>
            <person name="Salamov A."/>
            <person name="Ahrendt S.R."/>
            <person name="Lipzen A."/>
            <person name="Sullivan W."/>
            <person name="Andreopoulos W.B."/>
            <person name="Clum A."/>
            <person name="Lindquist E."/>
            <person name="Daum C."/>
            <person name="Ramamoorthy G.K."/>
            <person name="Gryganskyi A."/>
            <person name="Culley D."/>
            <person name="Magnuson J.K."/>
            <person name="James T.Y."/>
            <person name="O'Malley M.A."/>
            <person name="Stajich J.E."/>
            <person name="Spatafora J.W."/>
            <person name="Visel A."/>
            <person name="Grigoriev I.V."/>
        </authorList>
    </citation>
    <scope>NUCLEOTIDE SEQUENCE [LARGE SCALE GENOMIC DNA]</scope>
    <source>
        <strain evidence="2 3">JEL800</strain>
    </source>
</reference>
<evidence type="ECO:0000313" key="3">
    <source>
        <dbReference type="Proteomes" id="UP000193642"/>
    </source>
</evidence>
<dbReference type="Proteomes" id="UP000193642">
    <property type="component" value="Unassembled WGS sequence"/>
</dbReference>
<keyword evidence="3" id="KW-1185">Reference proteome</keyword>
<evidence type="ECO:0000313" key="2">
    <source>
        <dbReference type="EMBL" id="ORY50965.1"/>
    </source>
</evidence>
<proteinExistence type="predicted"/>
<protein>
    <submittedName>
        <fullName evidence="2">Uncharacterized protein</fullName>
    </submittedName>
</protein>
<sequence>MQDRQFQRDRKELLDAEKRAVNAVQSLVKKQRQLEKQMATFSLQDKQRGRTKSTTTADKTSLTKFGFSPPRRTSKSPEKKTHKKRVKKVGATTSSGASTTNKSPPRKLSIQIPRADQCEVIYTEDDNLNQPPPQTIPQRSLSPYEQRYANLVVKTALEEQKFRQNAFLFLQNLDTEDFVTQRFLDSPYSEEEAGLPENWRGMSVEFGKRLKEKIGQLMTLYNDYFNKMEEVGGVGNTE</sequence>
<dbReference type="OrthoDB" id="2107850at2759"/>
<evidence type="ECO:0000256" key="1">
    <source>
        <dbReference type="SAM" id="MobiDB-lite"/>
    </source>
</evidence>
<feature type="compositionally biased region" description="Low complexity" evidence="1">
    <location>
        <begin position="90"/>
        <end position="100"/>
    </location>
</feature>
<feature type="region of interest" description="Disordered" evidence="1">
    <location>
        <begin position="39"/>
        <end position="110"/>
    </location>
</feature>
<name>A0A1Y2CXA9_9FUNG</name>
<dbReference type="AlphaFoldDB" id="A0A1Y2CXA9"/>
<dbReference type="EMBL" id="MCGO01000006">
    <property type="protein sequence ID" value="ORY50965.1"/>
    <property type="molecule type" value="Genomic_DNA"/>
</dbReference>
<accession>A0A1Y2CXA9</accession>